<dbReference type="AlphaFoldDB" id="A0ABD5S595"/>
<sequence length="134" mass="15298">MAKVSIGLRGWRFEEGEVFTEDGEFRPVDEMPADARERLVRLVGIVTDPCDACYLVHGGAELRRCNEAAIVYGEPGDELLLCEEHEPDFLYWFREDGGREFAGEERFRDAFHEWFAAGERAPEGYGGRHVPEVM</sequence>
<dbReference type="Pfam" id="PF26419">
    <property type="entry name" value="DUF8114"/>
    <property type="match status" value="1"/>
</dbReference>
<protein>
    <submittedName>
        <fullName evidence="1">Uncharacterized protein</fullName>
    </submittedName>
</protein>
<accession>A0ABD5S595</accession>
<organism evidence="1 2">
    <name type="scientific">Halobium palmae</name>
    <dbReference type="NCBI Taxonomy" id="1776492"/>
    <lineage>
        <taxon>Archaea</taxon>
        <taxon>Methanobacteriati</taxon>
        <taxon>Methanobacteriota</taxon>
        <taxon>Stenosarchaea group</taxon>
        <taxon>Halobacteria</taxon>
        <taxon>Halobacteriales</taxon>
        <taxon>Haloferacaceae</taxon>
        <taxon>Halobium</taxon>
    </lineage>
</organism>
<feature type="non-terminal residue" evidence="1">
    <location>
        <position position="134"/>
    </location>
</feature>
<proteinExistence type="predicted"/>
<evidence type="ECO:0000313" key="1">
    <source>
        <dbReference type="EMBL" id="MFC6726869.1"/>
    </source>
</evidence>
<keyword evidence="2" id="KW-1185">Reference proteome</keyword>
<dbReference type="InterPro" id="IPR058427">
    <property type="entry name" value="DUF8114"/>
</dbReference>
<reference evidence="1 2" key="1">
    <citation type="journal article" date="2019" name="Int. J. Syst. Evol. Microbiol.">
        <title>The Global Catalogue of Microorganisms (GCM) 10K type strain sequencing project: providing services to taxonomists for standard genome sequencing and annotation.</title>
        <authorList>
            <consortium name="The Broad Institute Genomics Platform"/>
            <consortium name="The Broad Institute Genome Sequencing Center for Infectious Disease"/>
            <person name="Wu L."/>
            <person name="Ma J."/>
        </authorList>
    </citation>
    <scope>NUCLEOTIDE SEQUENCE [LARGE SCALE GENOMIC DNA]</scope>
    <source>
        <strain evidence="1 2">NBRC 111368</strain>
    </source>
</reference>
<dbReference type="Proteomes" id="UP001596328">
    <property type="component" value="Unassembled WGS sequence"/>
</dbReference>
<evidence type="ECO:0000313" key="2">
    <source>
        <dbReference type="Proteomes" id="UP001596328"/>
    </source>
</evidence>
<name>A0ABD5S595_9EURY</name>
<gene>
    <name evidence="1" type="ORF">ACFQE1_21330</name>
</gene>
<comment type="caution">
    <text evidence="1">The sequence shown here is derived from an EMBL/GenBank/DDBJ whole genome shotgun (WGS) entry which is preliminary data.</text>
</comment>
<dbReference type="EMBL" id="JBHSWU010001465">
    <property type="protein sequence ID" value="MFC6726869.1"/>
    <property type="molecule type" value="Genomic_DNA"/>
</dbReference>